<evidence type="ECO:0000313" key="1">
    <source>
        <dbReference type="EMBL" id="PPV16592.1"/>
    </source>
</evidence>
<name>A0A2S7FDE5_CLOBU</name>
<accession>A0A2S7FDE5</accession>
<reference evidence="1 2" key="1">
    <citation type="submission" date="2016-01" db="EMBL/GenBank/DDBJ databases">
        <title>Characterization of the Clostridium difficile lineages that are prevalent in Hong Kong and China.</title>
        <authorList>
            <person name="Kwok J.S.-L."/>
            <person name="Lam W.-Y."/>
            <person name="Ip M."/>
            <person name="Chan T.-F."/>
            <person name="Hawkey P.M."/>
            <person name="Tsui S.K.-W."/>
        </authorList>
    </citation>
    <scope>NUCLEOTIDE SEQUENCE [LARGE SCALE GENOMIC DNA]</scope>
    <source>
        <strain evidence="1 2">300064</strain>
    </source>
</reference>
<organism evidence="1 2">
    <name type="scientific">Clostridium butyricum</name>
    <dbReference type="NCBI Taxonomy" id="1492"/>
    <lineage>
        <taxon>Bacteria</taxon>
        <taxon>Bacillati</taxon>
        <taxon>Bacillota</taxon>
        <taxon>Clostridia</taxon>
        <taxon>Eubacteriales</taxon>
        <taxon>Clostridiaceae</taxon>
        <taxon>Clostridium</taxon>
    </lineage>
</organism>
<dbReference type="Proteomes" id="UP000238081">
    <property type="component" value="Unassembled WGS sequence"/>
</dbReference>
<evidence type="ECO:0000313" key="2">
    <source>
        <dbReference type="Proteomes" id="UP000238081"/>
    </source>
</evidence>
<dbReference type="RefSeq" id="WP_027636248.1">
    <property type="nucleotide sequence ID" value="NZ_CAVLFH010000001.1"/>
</dbReference>
<comment type="caution">
    <text evidence="1">The sequence shown here is derived from an EMBL/GenBank/DDBJ whole genome shotgun (WGS) entry which is preliminary data.</text>
</comment>
<dbReference type="AlphaFoldDB" id="A0A2S7FDE5"/>
<sequence>MTIIDILLEHIHDKNPYERQALEIIRDSYISSVNDNYTLIVDPNGELLVRIPSMEKRDEFVYNKLTEYSYPLVMCMNIDEINNTEYYSYIKAKFLECYKDKLHVFFKDVITVNKLKDDIVKTKKKIEYITYFTIIGVILSGLSLCIFNVENTTKYILAIGIISLFGCALYLQLTKENTIKKLIDGYISTIYTDWYNTVLRKHYTFLCNFMG</sequence>
<protein>
    <submittedName>
        <fullName evidence="1">Uncharacterized protein</fullName>
    </submittedName>
</protein>
<gene>
    <name evidence="1" type="ORF">AWN73_10010</name>
</gene>
<proteinExistence type="predicted"/>
<dbReference type="EMBL" id="LRDH01000077">
    <property type="protein sequence ID" value="PPV16592.1"/>
    <property type="molecule type" value="Genomic_DNA"/>
</dbReference>